<reference evidence="2 4" key="2">
    <citation type="journal article" date="2013" name="Nature">
        <title>Insights into bilaterian evolution from three spiralian genomes.</title>
        <authorList>
            <person name="Simakov O."/>
            <person name="Marletaz F."/>
            <person name="Cho S.J."/>
            <person name="Edsinger-Gonzales E."/>
            <person name="Havlak P."/>
            <person name="Hellsten U."/>
            <person name="Kuo D.H."/>
            <person name="Larsson T."/>
            <person name="Lv J."/>
            <person name="Arendt D."/>
            <person name="Savage R."/>
            <person name="Osoegawa K."/>
            <person name="de Jong P."/>
            <person name="Grimwood J."/>
            <person name="Chapman J.A."/>
            <person name="Shapiro H."/>
            <person name="Aerts A."/>
            <person name="Otillar R.P."/>
            <person name="Terry A.Y."/>
            <person name="Boore J.L."/>
            <person name="Grigoriev I.V."/>
            <person name="Lindberg D.R."/>
            <person name="Seaver E.C."/>
            <person name="Weisblat D.A."/>
            <person name="Putnam N.H."/>
            <person name="Rokhsar D.S."/>
        </authorList>
    </citation>
    <scope>NUCLEOTIDE SEQUENCE</scope>
</reference>
<dbReference type="EMBL" id="KB096134">
    <property type="protein sequence ID" value="ESO08011.1"/>
    <property type="molecule type" value="Genomic_DNA"/>
</dbReference>
<feature type="region of interest" description="Disordered" evidence="1">
    <location>
        <begin position="176"/>
        <end position="211"/>
    </location>
</feature>
<evidence type="ECO:0000313" key="3">
    <source>
        <dbReference type="EnsemblMetazoa" id="HelroP169732"/>
    </source>
</evidence>
<dbReference type="EnsemblMetazoa" id="HelroT169732">
    <property type="protein sequence ID" value="HelroP169732"/>
    <property type="gene ID" value="HelroG169732"/>
</dbReference>
<name>T1F2A2_HELRO</name>
<dbReference type="AlphaFoldDB" id="T1F2A2"/>
<evidence type="ECO:0000313" key="2">
    <source>
        <dbReference type="EMBL" id="ESO08011.1"/>
    </source>
</evidence>
<proteinExistence type="predicted"/>
<feature type="compositionally biased region" description="Low complexity" evidence="1">
    <location>
        <begin position="231"/>
        <end position="241"/>
    </location>
</feature>
<sequence>MQKYGNDPINISIIKVDDDINALDEILSDLPEVASQAPKAEWDVISDDDDLAVVDDDDDGSKKIVGSDDFRKELHDGKDVDNGNGSACDDVAVDDANVGDVIERETVNRGNKVTFKWQIDEIIVAGNKNEDLDKNVGNKVDNIVESPEYVVASKKVKMNAGNEIENELNNFNQPQIEQQQKQNSNQQQHQQLNDYQQQHQQQNGDQQHEEQEDTVFKVHFEVSASLVEIPSSSSSSSSSSSVFMDDSTDSHHQHHHHYHQQDKQTSTIATTTITTPTSTTTSTKPNTSSKDSSDKTYIYEILQEKSATGNDLTTGSDSKNRDVLVTRVSMHVNKHAIDGVIERETGKLQFIPEDEVNWG</sequence>
<dbReference type="KEGG" id="hro:HELRODRAFT_169732"/>
<protein>
    <submittedName>
        <fullName evidence="2 3">Uncharacterized protein</fullName>
    </submittedName>
</protein>
<dbReference type="InParanoid" id="T1F2A2"/>
<reference evidence="3" key="3">
    <citation type="submission" date="2015-06" db="UniProtKB">
        <authorList>
            <consortium name="EnsemblMetazoa"/>
        </authorList>
    </citation>
    <scope>IDENTIFICATION</scope>
</reference>
<dbReference type="EMBL" id="AMQM01003366">
    <property type="status" value="NOT_ANNOTATED_CDS"/>
    <property type="molecule type" value="Genomic_DNA"/>
</dbReference>
<dbReference type="RefSeq" id="XP_009013800.1">
    <property type="nucleotide sequence ID" value="XM_009015552.1"/>
</dbReference>
<feature type="compositionally biased region" description="Low complexity" evidence="1">
    <location>
        <begin position="176"/>
        <end position="205"/>
    </location>
</feature>
<dbReference type="Proteomes" id="UP000015101">
    <property type="component" value="Unassembled WGS sequence"/>
</dbReference>
<keyword evidence="4" id="KW-1185">Reference proteome</keyword>
<evidence type="ECO:0000313" key="4">
    <source>
        <dbReference type="Proteomes" id="UP000015101"/>
    </source>
</evidence>
<accession>T1F2A2</accession>
<dbReference type="HOGENOM" id="CLU_772283_0_0_1"/>
<dbReference type="CTD" id="20202952"/>
<organism evidence="3 4">
    <name type="scientific">Helobdella robusta</name>
    <name type="common">Californian leech</name>
    <dbReference type="NCBI Taxonomy" id="6412"/>
    <lineage>
        <taxon>Eukaryota</taxon>
        <taxon>Metazoa</taxon>
        <taxon>Spiralia</taxon>
        <taxon>Lophotrochozoa</taxon>
        <taxon>Annelida</taxon>
        <taxon>Clitellata</taxon>
        <taxon>Hirudinea</taxon>
        <taxon>Rhynchobdellida</taxon>
        <taxon>Glossiphoniidae</taxon>
        <taxon>Helobdella</taxon>
    </lineage>
</organism>
<reference evidence="4" key="1">
    <citation type="submission" date="2012-12" db="EMBL/GenBank/DDBJ databases">
        <authorList>
            <person name="Hellsten U."/>
            <person name="Grimwood J."/>
            <person name="Chapman J.A."/>
            <person name="Shapiro H."/>
            <person name="Aerts A."/>
            <person name="Otillar R.P."/>
            <person name="Terry A.Y."/>
            <person name="Boore J.L."/>
            <person name="Simakov O."/>
            <person name="Marletaz F."/>
            <person name="Cho S.-J."/>
            <person name="Edsinger-Gonzales E."/>
            <person name="Havlak P."/>
            <person name="Kuo D.-H."/>
            <person name="Larsson T."/>
            <person name="Lv J."/>
            <person name="Arendt D."/>
            <person name="Savage R."/>
            <person name="Osoegawa K."/>
            <person name="de Jong P."/>
            <person name="Lindberg D.R."/>
            <person name="Seaver E.C."/>
            <person name="Weisblat D.A."/>
            <person name="Putnam N.H."/>
            <person name="Grigoriev I.V."/>
            <person name="Rokhsar D.S."/>
        </authorList>
    </citation>
    <scope>NUCLEOTIDE SEQUENCE</scope>
</reference>
<gene>
    <name evidence="3" type="primary">20202952</name>
    <name evidence="2" type="ORF">HELRODRAFT_169732</name>
</gene>
<feature type="compositionally biased region" description="Low complexity" evidence="1">
    <location>
        <begin position="265"/>
        <end position="290"/>
    </location>
</feature>
<dbReference type="GeneID" id="20202952"/>
<feature type="region of interest" description="Disordered" evidence="1">
    <location>
        <begin position="228"/>
        <end position="295"/>
    </location>
</feature>
<evidence type="ECO:0000256" key="1">
    <source>
        <dbReference type="SAM" id="MobiDB-lite"/>
    </source>
</evidence>